<feature type="transmembrane region" description="Helical" evidence="6">
    <location>
        <begin position="111"/>
        <end position="136"/>
    </location>
</feature>
<dbReference type="PANTHER" id="PTHR23513">
    <property type="entry name" value="INTEGRAL MEMBRANE EFFLUX PROTEIN-RELATED"/>
    <property type="match status" value="1"/>
</dbReference>
<dbReference type="InterPro" id="IPR036259">
    <property type="entry name" value="MFS_trans_sf"/>
</dbReference>
<feature type="transmembrane region" description="Helical" evidence="6">
    <location>
        <begin position="157"/>
        <end position="177"/>
    </location>
</feature>
<dbReference type="Gene3D" id="1.20.1250.20">
    <property type="entry name" value="MFS general substrate transporter like domains"/>
    <property type="match status" value="1"/>
</dbReference>
<evidence type="ECO:0000313" key="9">
    <source>
        <dbReference type="Proteomes" id="UP000589036"/>
    </source>
</evidence>
<feature type="transmembrane region" description="Helical" evidence="6">
    <location>
        <begin position="377"/>
        <end position="396"/>
    </location>
</feature>
<feature type="transmembrane region" description="Helical" evidence="6">
    <location>
        <begin position="312"/>
        <end position="332"/>
    </location>
</feature>
<dbReference type="InterPro" id="IPR020846">
    <property type="entry name" value="MFS_dom"/>
</dbReference>
<feature type="domain" description="Major facilitator superfamily (MFS) profile" evidence="7">
    <location>
        <begin position="18"/>
        <end position="401"/>
    </location>
</feature>
<dbReference type="PROSITE" id="PS50850">
    <property type="entry name" value="MFS"/>
    <property type="match status" value="1"/>
</dbReference>
<feature type="transmembrane region" description="Helical" evidence="6">
    <location>
        <begin position="353"/>
        <end position="371"/>
    </location>
</feature>
<dbReference type="GO" id="GO:0005886">
    <property type="term" value="C:plasma membrane"/>
    <property type="evidence" value="ECO:0007669"/>
    <property type="project" value="UniProtKB-SubCell"/>
</dbReference>
<dbReference type="InterPro" id="IPR011701">
    <property type="entry name" value="MFS"/>
</dbReference>
<feature type="transmembrane region" description="Helical" evidence="6">
    <location>
        <begin position="51"/>
        <end position="71"/>
    </location>
</feature>
<keyword evidence="2" id="KW-1003">Cell membrane</keyword>
<dbReference type="EMBL" id="JACCCC010000001">
    <property type="protein sequence ID" value="NYE45946.1"/>
    <property type="molecule type" value="Genomic_DNA"/>
</dbReference>
<keyword evidence="4 6" id="KW-1133">Transmembrane helix</keyword>
<evidence type="ECO:0000256" key="3">
    <source>
        <dbReference type="ARBA" id="ARBA00022692"/>
    </source>
</evidence>
<protein>
    <submittedName>
        <fullName evidence="8">MFS family permease</fullName>
    </submittedName>
</protein>
<dbReference type="Proteomes" id="UP000589036">
    <property type="component" value="Unassembled WGS sequence"/>
</dbReference>
<proteinExistence type="predicted"/>
<keyword evidence="9" id="KW-1185">Reference proteome</keyword>
<feature type="transmembrane region" description="Helical" evidence="6">
    <location>
        <begin position="83"/>
        <end position="105"/>
    </location>
</feature>
<dbReference type="SUPFAM" id="SSF103473">
    <property type="entry name" value="MFS general substrate transporter"/>
    <property type="match status" value="1"/>
</dbReference>
<comment type="subcellular location">
    <subcellularLocation>
        <location evidence="1">Cell membrane</location>
        <topology evidence="1">Multi-pass membrane protein</topology>
    </subcellularLocation>
</comment>
<dbReference type="RefSeq" id="WP_179642117.1">
    <property type="nucleotide sequence ID" value="NZ_BAAAYY010000024.1"/>
</dbReference>
<evidence type="ECO:0000256" key="4">
    <source>
        <dbReference type="ARBA" id="ARBA00022989"/>
    </source>
</evidence>
<organism evidence="8 9">
    <name type="scientific">Spinactinospora alkalitolerans</name>
    <dbReference type="NCBI Taxonomy" id="687207"/>
    <lineage>
        <taxon>Bacteria</taxon>
        <taxon>Bacillati</taxon>
        <taxon>Actinomycetota</taxon>
        <taxon>Actinomycetes</taxon>
        <taxon>Streptosporangiales</taxon>
        <taxon>Nocardiopsidaceae</taxon>
        <taxon>Spinactinospora</taxon>
    </lineage>
</organism>
<evidence type="ECO:0000256" key="5">
    <source>
        <dbReference type="ARBA" id="ARBA00023136"/>
    </source>
</evidence>
<dbReference type="GO" id="GO:0022857">
    <property type="term" value="F:transmembrane transporter activity"/>
    <property type="evidence" value="ECO:0007669"/>
    <property type="project" value="InterPro"/>
</dbReference>
<evidence type="ECO:0000256" key="1">
    <source>
        <dbReference type="ARBA" id="ARBA00004651"/>
    </source>
</evidence>
<comment type="caution">
    <text evidence="8">The sequence shown here is derived from an EMBL/GenBank/DDBJ whole genome shotgun (WGS) entry which is preliminary data.</text>
</comment>
<feature type="transmembrane region" description="Helical" evidence="6">
    <location>
        <begin position="287"/>
        <end position="306"/>
    </location>
</feature>
<evidence type="ECO:0000256" key="6">
    <source>
        <dbReference type="SAM" id="Phobius"/>
    </source>
</evidence>
<sequence length="406" mass="41325">MTIPAEGVSVTAPLRRAPFRALLAGRLLMYVGNSVASIALAFAVLDATGSVVHLGLVVGVRSLANVALLLLGGVLADRLPRSLMLQGACALAALSQGGIAAAVLLDSASLPLLLVLSLVNGAAAAAGLPAVLALTPQTVPAAILRQANALARISSQLGITVGMSLGGVLSGLIGPGWALAGNAALFAAAAPCFALVRVPAAPVGERANVLRDLLDGWTEFTARPWVWIVVAQFTVVNAVLSGGVVVLGPAVADTAFGREAWGVILGLQAVGALLGGLLAARWQPRRALCFGVALMLLEALPLVALAEAPHVPLLLPLMFFVGMATEQFGVAWEVSVQQNIAPEKLARVYSYDALGSFIALPVGEMAVGPIAERFGTGPTLLGAAALLVAATLAALSSREVRTLTRR</sequence>
<feature type="transmembrane region" description="Helical" evidence="6">
    <location>
        <begin position="225"/>
        <end position="248"/>
    </location>
</feature>
<name>A0A852TNL7_9ACTN</name>
<accession>A0A852TNL7</accession>
<dbReference type="Pfam" id="PF07690">
    <property type="entry name" value="MFS_1"/>
    <property type="match status" value="1"/>
</dbReference>
<gene>
    <name evidence="8" type="ORF">HDA32_001066</name>
</gene>
<evidence type="ECO:0000256" key="2">
    <source>
        <dbReference type="ARBA" id="ARBA00022475"/>
    </source>
</evidence>
<evidence type="ECO:0000313" key="8">
    <source>
        <dbReference type="EMBL" id="NYE45946.1"/>
    </source>
</evidence>
<reference evidence="8 9" key="1">
    <citation type="submission" date="2020-07" db="EMBL/GenBank/DDBJ databases">
        <title>Sequencing the genomes of 1000 actinobacteria strains.</title>
        <authorList>
            <person name="Klenk H.-P."/>
        </authorList>
    </citation>
    <scope>NUCLEOTIDE SEQUENCE [LARGE SCALE GENOMIC DNA]</scope>
    <source>
        <strain evidence="8 9">CXB654</strain>
    </source>
</reference>
<dbReference type="PRINTS" id="PR01988">
    <property type="entry name" value="EXPORTERBACE"/>
</dbReference>
<keyword evidence="3 6" id="KW-0812">Transmembrane</keyword>
<evidence type="ECO:0000259" key="7">
    <source>
        <dbReference type="PROSITE" id="PS50850"/>
    </source>
</evidence>
<dbReference type="AlphaFoldDB" id="A0A852TNL7"/>
<feature type="transmembrane region" description="Helical" evidence="6">
    <location>
        <begin position="23"/>
        <end position="45"/>
    </location>
</feature>
<feature type="transmembrane region" description="Helical" evidence="6">
    <location>
        <begin position="260"/>
        <end position="280"/>
    </location>
</feature>
<keyword evidence="5 6" id="KW-0472">Membrane</keyword>
<dbReference type="InterPro" id="IPR022324">
    <property type="entry name" value="Bacilysin_exporter_BacE_put"/>
</dbReference>
<dbReference type="PANTHER" id="PTHR23513:SF11">
    <property type="entry name" value="STAPHYLOFERRIN A TRANSPORTER"/>
    <property type="match status" value="1"/>
</dbReference>
<feature type="transmembrane region" description="Helical" evidence="6">
    <location>
        <begin position="183"/>
        <end position="204"/>
    </location>
</feature>